<dbReference type="Gene3D" id="3.30.450.20">
    <property type="entry name" value="PAS domain"/>
    <property type="match status" value="1"/>
</dbReference>
<feature type="region of interest" description="Disordered" evidence="1">
    <location>
        <begin position="751"/>
        <end position="781"/>
    </location>
</feature>
<evidence type="ECO:0000256" key="1">
    <source>
        <dbReference type="SAM" id="MobiDB-lite"/>
    </source>
</evidence>
<keyword evidence="3" id="KW-1185">Reference proteome</keyword>
<dbReference type="EMBL" id="CAJNNV010017215">
    <property type="protein sequence ID" value="CAE8604989.1"/>
    <property type="molecule type" value="Genomic_DNA"/>
</dbReference>
<evidence type="ECO:0000313" key="2">
    <source>
        <dbReference type="EMBL" id="CAE8604989.1"/>
    </source>
</evidence>
<organism evidence="2 3">
    <name type="scientific">Polarella glacialis</name>
    <name type="common">Dinoflagellate</name>
    <dbReference type="NCBI Taxonomy" id="89957"/>
    <lineage>
        <taxon>Eukaryota</taxon>
        <taxon>Sar</taxon>
        <taxon>Alveolata</taxon>
        <taxon>Dinophyceae</taxon>
        <taxon>Suessiales</taxon>
        <taxon>Suessiaceae</taxon>
        <taxon>Polarella</taxon>
    </lineage>
</organism>
<name>A0A813F3N8_POLGL</name>
<proteinExistence type="predicted"/>
<accession>A0A813F3N8</accession>
<reference evidence="2" key="1">
    <citation type="submission" date="2021-02" db="EMBL/GenBank/DDBJ databases">
        <authorList>
            <person name="Dougan E. K."/>
            <person name="Rhodes N."/>
            <person name="Thang M."/>
            <person name="Chan C."/>
        </authorList>
    </citation>
    <scope>NUCLEOTIDE SEQUENCE</scope>
</reference>
<protein>
    <submittedName>
        <fullName evidence="2">Uncharacterized protein</fullName>
    </submittedName>
</protein>
<evidence type="ECO:0000313" key="3">
    <source>
        <dbReference type="Proteomes" id="UP000654075"/>
    </source>
</evidence>
<feature type="region of interest" description="Disordered" evidence="1">
    <location>
        <begin position="697"/>
        <end position="722"/>
    </location>
</feature>
<dbReference type="Proteomes" id="UP000654075">
    <property type="component" value="Unassembled WGS sequence"/>
</dbReference>
<gene>
    <name evidence="2" type="ORF">PGLA1383_LOCUS23127</name>
</gene>
<sequence length="781" mass="86237">MPGSFLRSGAGVKGKLPLWAHKLLHDSLSTQGCFSIGDVDVTDEGYTIRYASPGFCDLFDCKSSDGLGKRCCNFVGYNLAARHLISVAKTLGMDLQEAKTRAQFALEYFAQQGTMFSGGTWDKPSSGVAYALVLASNGTPEPFVCELVLSSRWELRTSWGYSVILHRDVTNEVPVRKLLEAACPGGGFDQLVQEQKLGLRRRLSSAGINSRSAVLCFQQDALEGWTGKLIGKAREIAKNVQGPFPAWEYRFMQDHLSTQQSFLLADCGLTDDGVTLRYTSPGFCDLFELNASEIAHTRYCQQLIGYHVIRRNIAALTAQVGMDLEQVKDRLRYVYDFVFGELKATVGSWDRPSKHLGFALGLCYKATSGIFFVCELSMLVRTEPHTGWPYFAAFHRGVAHEVPMRRLLEAACPGGGLEQLVQEQQSRKPTFLESIGIYSNSDSGTSKALHFLDERAFDTWTGMMKDALWTPGLDLHPDQGRSRSRSMSPELIPDWAYALIQGGLSDKQSFTICDHDLTDEGLTTLYASPGFCDLFECDASEFLGTRCGCQCDARRTVIAADTLGMGIQEIEERLQFMHRHFVKQATEQVGFSLLLACKGSGTLFVCAATLMSLTEQTTGWPYITLLQMDVTEEVGIRKLLEAACPTGGFDQLVHESRLRMLQRFESSGIRLFDAAPSFQQEALERWTGQLMDVVRRDQKRAAAKAPRAPPPSCGSDGSQSTSVVALRPAGPRFGDALCSCPELTSLGGFGQIQEDSEVSPQRSNKVSPQQSSLIEADYYQY</sequence>
<comment type="caution">
    <text evidence="2">The sequence shown here is derived from an EMBL/GenBank/DDBJ whole genome shotgun (WGS) entry which is preliminary data.</text>
</comment>
<feature type="compositionally biased region" description="Polar residues" evidence="1">
    <location>
        <begin position="758"/>
        <end position="773"/>
    </location>
</feature>
<dbReference type="AlphaFoldDB" id="A0A813F3N8"/>